<accession>A0AAD7NGM9</accession>
<dbReference type="Proteomes" id="UP001215280">
    <property type="component" value="Unassembled WGS sequence"/>
</dbReference>
<feature type="non-terminal residue" evidence="2">
    <location>
        <position position="312"/>
    </location>
</feature>
<evidence type="ECO:0008006" key="4">
    <source>
        <dbReference type="Google" id="ProtNLM"/>
    </source>
</evidence>
<sequence>MVKAASLAEPDPEERSHWASLASHSLWQHIVNPSSVEENARTNLLTQDVKLNERDPPPLHKKMVKCLTKYGVSFETVHPSNEIKEDMPLWHHPGKIPGKRQENNGRKAKCLRKKHAVKKVRDALDMIRRLDDPQHTRSEVCGCNACDVDRTVRRCLNPHACVAAAAARLKQIRPKWIPNTNEAPEPTPTTADTTEEGDFKPPAGITTLAQGLRAMTRRTDEPKERENPPVRWRAETIPPPAEVEIFIAGVVHAPVSQTACAAAGIFIEDGSTRDTGKCIPIAGEQSPYAAELFAALEATKMTHRDTVLTITS</sequence>
<feature type="compositionally biased region" description="Low complexity" evidence="1">
    <location>
        <begin position="178"/>
        <end position="192"/>
    </location>
</feature>
<evidence type="ECO:0000313" key="2">
    <source>
        <dbReference type="EMBL" id="KAJ7759420.1"/>
    </source>
</evidence>
<feature type="region of interest" description="Disordered" evidence="1">
    <location>
        <begin position="177"/>
        <end position="204"/>
    </location>
</feature>
<gene>
    <name evidence="2" type="ORF">DFH07DRAFT_741115</name>
</gene>
<name>A0AAD7NGM9_9AGAR</name>
<evidence type="ECO:0000313" key="3">
    <source>
        <dbReference type="Proteomes" id="UP001215280"/>
    </source>
</evidence>
<reference evidence="2" key="1">
    <citation type="submission" date="2023-03" db="EMBL/GenBank/DDBJ databases">
        <title>Massive genome expansion in bonnet fungi (Mycena s.s.) driven by repeated elements and novel gene families across ecological guilds.</title>
        <authorList>
            <consortium name="Lawrence Berkeley National Laboratory"/>
            <person name="Harder C.B."/>
            <person name="Miyauchi S."/>
            <person name="Viragh M."/>
            <person name="Kuo A."/>
            <person name="Thoen E."/>
            <person name="Andreopoulos B."/>
            <person name="Lu D."/>
            <person name="Skrede I."/>
            <person name="Drula E."/>
            <person name="Henrissat B."/>
            <person name="Morin E."/>
            <person name="Kohler A."/>
            <person name="Barry K."/>
            <person name="LaButti K."/>
            <person name="Morin E."/>
            <person name="Salamov A."/>
            <person name="Lipzen A."/>
            <person name="Mereny Z."/>
            <person name="Hegedus B."/>
            <person name="Baldrian P."/>
            <person name="Stursova M."/>
            <person name="Weitz H."/>
            <person name="Taylor A."/>
            <person name="Grigoriev I.V."/>
            <person name="Nagy L.G."/>
            <person name="Martin F."/>
            <person name="Kauserud H."/>
        </authorList>
    </citation>
    <scope>NUCLEOTIDE SEQUENCE</scope>
    <source>
        <strain evidence="2">CBHHK188m</strain>
    </source>
</reference>
<dbReference type="AlphaFoldDB" id="A0AAD7NGM9"/>
<feature type="region of interest" description="Disordered" evidence="1">
    <location>
        <begin position="85"/>
        <end position="106"/>
    </location>
</feature>
<keyword evidence="3" id="KW-1185">Reference proteome</keyword>
<protein>
    <recommendedName>
        <fullName evidence="4">RNase H type-1 domain-containing protein</fullName>
    </recommendedName>
</protein>
<evidence type="ECO:0000256" key="1">
    <source>
        <dbReference type="SAM" id="MobiDB-lite"/>
    </source>
</evidence>
<proteinExistence type="predicted"/>
<dbReference type="EMBL" id="JARJLG010000052">
    <property type="protein sequence ID" value="KAJ7759420.1"/>
    <property type="molecule type" value="Genomic_DNA"/>
</dbReference>
<organism evidence="2 3">
    <name type="scientific">Mycena maculata</name>
    <dbReference type="NCBI Taxonomy" id="230809"/>
    <lineage>
        <taxon>Eukaryota</taxon>
        <taxon>Fungi</taxon>
        <taxon>Dikarya</taxon>
        <taxon>Basidiomycota</taxon>
        <taxon>Agaricomycotina</taxon>
        <taxon>Agaricomycetes</taxon>
        <taxon>Agaricomycetidae</taxon>
        <taxon>Agaricales</taxon>
        <taxon>Marasmiineae</taxon>
        <taxon>Mycenaceae</taxon>
        <taxon>Mycena</taxon>
    </lineage>
</organism>
<comment type="caution">
    <text evidence="2">The sequence shown here is derived from an EMBL/GenBank/DDBJ whole genome shotgun (WGS) entry which is preliminary data.</text>
</comment>